<feature type="coiled-coil region" evidence="1">
    <location>
        <begin position="265"/>
        <end position="313"/>
    </location>
</feature>
<comment type="caution">
    <text evidence="2">The sequence shown here is derived from an EMBL/GenBank/DDBJ whole genome shotgun (WGS) entry which is preliminary data.</text>
</comment>
<evidence type="ECO:0000313" key="2">
    <source>
        <dbReference type="EMBL" id="KAF9734526.1"/>
    </source>
</evidence>
<keyword evidence="1" id="KW-0175">Coiled coil</keyword>
<sequence>MAGAAVDVDARGCWRPLHGAVMVLRWLRSLGDPRGELSRLPHRLPRRLGGLAVTWSSFHLTINEPTGFCDFYPLPQNHFTETIIPDARQKFYCGHAAAYHVRKSLNSSLSISLKHNGGYKIQQTDSSEDAPAFKGLGTSKKYIETFLGPFTDEQKAQINGTTDIYAVIRTPVSSSWRRIVEYRLATLTVAVATHEINIHISVAPDWSLLLDHTRLGISGRLLLAFLTNCLSVLGCWLATFFNAISQAFTPVPTLDPSIADLPRQLANMRQALADSELARSEAETRLQTFHRDHQNVQSKISEYQLEIVKIKNDTGGHKDPLRTFRGKADWWAQHHHDNKLKVDGHLRDAKETIRDFRKELTGSKQAILDLQEKCRYINSRYRDATQFDVVKKALHQCAETKGDGMIVAVAFTKIYRGNGGSLPSLGVDPERFEALRYFVGNRQDPSLAVQPAGFAFR</sequence>
<name>A0A9P6GF42_9PLEO</name>
<dbReference type="Proteomes" id="UP000756921">
    <property type="component" value="Unassembled WGS sequence"/>
</dbReference>
<feature type="coiled-coil region" evidence="1">
    <location>
        <begin position="346"/>
        <end position="373"/>
    </location>
</feature>
<proteinExistence type="predicted"/>
<evidence type="ECO:0000256" key="1">
    <source>
        <dbReference type="SAM" id="Coils"/>
    </source>
</evidence>
<dbReference type="EMBL" id="WJXW01000007">
    <property type="protein sequence ID" value="KAF9734526.1"/>
    <property type="molecule type" value="Genomic_DNA"/>
</dbReference>
<dbReference type="AlphaFoldDB" id="A0A9P6GF42"/>
<evidence type="ECO:0000313" key="3">
    <source>
        <dbReference type="Proteomes" id="UP000756921"/>
    </source>
</evidence>
<dbReference type="OrthoDB" id="65569at2759"/>
<protein>
    <submittedName>
        <fullName evidence="2">Uncharacterized protein</fullName>
    </submittedName>
</protein>
<keyword evidence="3" id="KW-1185">Reference proteome</keyword>
<reference evidence="2" key="1">
    <citation type="journal article" date="2020" name="Mol. Plant Microbe Interact.">
        <title>Genome Sequence of the Biocontrol Agent Coniothyrium minitans strain Conio (IMI 134523).</title>
        <authorList>
            <person name="Patel D."/>
            <person name="Shittu T.A."/>
            <person name="Baroncelli R."/>
            <person name="Muthumeenakshi S."/>
            <person name="Osborne T.H."/>
            <person name="Janganan T.K."/>
            <person name="Sreenivasaprasad S."/>
        </authorList>
    </citation>
    <scope>NUCLEOTIDE SEQUENCE</scope>
    <source>
        <strain evidence="2">Conio</strain>
    </source>
</reference>
<organism evidence="2 3">
    <name type="scientific">Paraphaeosphaeria minitans</name>
    <dbReference type="NCBI Taxonomy" id="565426"/>
    <lineage>
        <taxon>Eukaryota</taxon>
        <taxon>Fungi</taxon>
        <taxon>Dikarya</taxon>
        <taxon>Ascomycota</taxon>
        <taxon>Pezizomycotina</taxon>
        <taxon>Dothideomycetes</taxon>
        <taxon>Pleosporomycetidae</taxon>
        <taxon>Pleosporales</taxon>
        <taxon>Massarineae</taxon>
        <taxon>Didymosphaeriaceae</taxon>
        <taxon>Paraphaeosphaeria</taxon>
    </lineage>
</organism>
<gene>
    <name evidence="2" type="ORF">PMIN01_07429</name>
</gene>
<accession>A0A9P6GF42</accession>